<sequence length="26" mass="3030">MHRDLEFNQLSGQLPPELGNLHQLEN</sequence>
<name>A0A2K3KMA0_TRIPR</name>
<proteinExistence type="predicted"/>
<dbReference type="AlphaFoldDB" id="A0A2K3KMA0"/>
<comment type="caution">
    <text evidence="2">The sequence shown here is derived from an EMBL/GenBank/DDBJ whole genome shotgun (WGS) entry which is preliminary data.</text>
</comment>
<reference evidence="2 3" key="1">
    <citation type="journal article" date="2014" name="Am. J. Bot.">
        <title>Genome assembly and annotation for red clover (Trifolium pratense; Fabaceae).</title>
        <authorList>
            <person name="Istvanek J."/>
            <person name="Jaros M."/>
            <person name="Krenek A."/>
            <person name="Repkova J."/>
        </authorList>
    </citation>
    <scope>NUCLEOTIDE SEQUENCE [LARGE SCALE GENOMIC DNA]</scope>
    <source>
        <strain evidence="3">cv. Tatra</strain>
        <tissue evidence="2">Young leaves</tissue>
    </source>
</reference>
<gene>
    <name evidence="2" type="ORF">L195_g055630</name>
</gene>
<reference evidence="2 3" key="2">
    <citation type="journal article" date="2017" name="Front. Plant Sci.">
        <title>Gene Classification and Mining of Molecular Markers Useful in Red Clover (Trifolium pratense) Breeding.</title>
        <authorList>
            <person name="Istvanek J."/>
            <person name="Dluhosova J."/>
            <person name="Dluhos P."/>
            <person name="Patkova L."/>
            <person name="Nedelnik J."/>
            <person name="Repkova J."/>
        </authorList>
    </citation>
    <scope>NUCLEOTIDE SEQUENCE [LARGE SCALE GENOMIC DNA]</scope>
    <source>
        <strain evidence="3">cv. Tatra</strain>
        <tissue evidence="2">Young leaves</tissue>
    </source>
</reference>
<accession>A0A2K3KMA0</accession>
<organism evidence="2 3">
    <name type="scientific">Trifolium pratense</name>
    <name type="common">Red clover</name>
    <dbReference type="NCBI Taxonomy" id="57577"/>
    <lineage>
        <taxon>Eukaryota</taxon>
        <taxon>Viridiplantae</taxon>
        <taxon>Streptophyta</taxon>
        <taxon>Embryophyta</taxon>
        <taxon>Tracheophyta</taxon>
        <taxon>Spermatophyta</taxon>
        <taxon>Magnoliopsida</taxon>
        <taxon>eudicotyledons</taxon>
        <taxon>Gunneridae</taxon>
        <taxon>Pentapetalae</taxon>
        <taxon>rosids</taxon>
        <taxon>fabids</taxon>
        <taxon>Fabales</taxon>
        <taxon>Fabaceae</taxon>
        <taxon>Papilionoideae</taxon>
        <taxon>50 kb inversion clade</taxon>
        <taxon>NPAAA clade</taxon>
        <taxon>Hologalegina</taxon>
        <taxon>IRL clade</taxon>
        <taxon>Trifolieae</taxon>
        <taxon>Trifolium</taxon>
    </lineage>
</organism>
<feature type="non-terminal residue" evidence="2">
    <location>
        <position position="26"/>
    </location>
</feature>
<feature type="region of interest" description="Disordered" evidence="1">
    <location>
        <begin position="1"/>
        <end position="26"/>
    </location>
</feature>
<protein>
    <submittedName>
        <fullName evidence="2">Uncharacterized protein</fullName>
    </submittedName>
</protein>
<dbReference type="Proteomes" id="UP000236291">
    <property type="component" value="Unassembled WGS sequence"/>
</dbReference>
<dbReference type="EMBL" id="ASHM01102040">
    <property type="protein sequence ID" value="PNX67441.1"/>
    <property type="molecule type" value="Genomic_DNA"/>
</dbReference>
<evidence type="ECO:0000313" key="2">
    <source>
        <dbReference type="EMBL" id="PNX67441.1"/>
    </source>
</evidence>
<evidence type="ECO:0000313" key="3">
    <source>
        <dbReference type="Proteomes" id="UP000236291"/>
    </source>
</evidence>
<evidence type="ECO:0000256" key="1">
    <source>
        <dbReference type="SAM" id="MobiDB-lite"/>
    </source>
</evidence>